<dbReference type="PROSITE" id="PS50943">
    <property type="entry name" value="HTH_CROC1"/>
    <property type="match status" value="1"/>
</dbReference>
<accession>X1P959</accession>
<feature type="domain" description="HTH cro/C1-type" evidence="1">
    <location>
        <begin position="25"/>
        <end position="70"/>
    </location>
</feature>
<dbReference type="EMBL" id="BARV01037641">
    <property type="protein sequence ID" value="GAI52857.1"/>
    <property type="molecule type" value="Genomic_DNA"/>
</dbReference>
<dbReference type="SMART" id="SM00530">
    <property type="entry name" value="HTH_XRE"/>
    <property type="match status" value="1"/>
</dbReference>
<gene>
    <name evidence="2" type="ORF">S06H3_58186</name>
</gene>
<dbReference type="GO" id="GO:0003677">
    <property type="term" value="F:DNA binding"/>
    <property type="evidence" value="ECO:0007669"/>
    <property type="project" value="InterPro"/>
</dbReference>
<dbReference type="InterPro" id="IPR010982">
    <property type="entry name" value="Lambda_DNA-bd_dom_sf"/>
</dbReference>
<dbReference type="Pfam" id="PF01381">
    <property type="entry name" value="HTH_3"/>
    <property type="match status" value="1"/>
</dbReference>
<sequence>MNQVTRNSRKELAQILERQRVMIPMTFRELAVKSGVSQSYLSRIKKGDRFPSANVLLRIVKALALDETWVFTQVGYLSPKDPPAVSETAPKRLDPYVATLLSQEPIEVQRIVIGILTLLKSITKSEIREN</sequence>
<organism evidence="2">
    <name type="scientific">marine sediment metagenome</name>
    <dbReference type="NCBI Taxonomy" id="412755"/>
    <lineage>
        <taxon>unclassified sequences</taxon>
        <taxon>metagenomes</taxon>
        <taxon>ecological metagenomes</taxon>
    </lineage>
</organism>
<comment type="caution">
    <text evidence="2">The sequence shown here is derived from an EMBL/GenBank/DDBJ whole genome shotgun (WGS) entry which is preliminary data.</text>
</comment>
<dbReference type="Gene3D" id="1.10.260.40">
    <property type="entry name" value="lambda repressor-like DNA-binding domains"/>
    <property type="match status" value="1"/>
</dbReference>
<feature type="non-terminal residue" evidence="2">
    <location>
        <position position="130"/>
    </location>
</feature>
<name>X1P959_9ZZZZ</name>
<dbReference type="CDD" id="cd00093">
    <property type="entry name" value="HTH_XRE"/>
    <property type="match status" value="1"/>
</dbReference>
<dbReference type="SUPFAM" id="SSF47413">
    <property type="entry name" value="lambda repressor-like DNA-binding domains"/>
    <property type="match status" value="1"/>
</dbReference>
<protein>
    <recommendedName>
        <fullName evidence="1">HTH cro/C1-type domain-containing protein</fullName>
    </recommendedName>
</protein>
<dbReference type="InterPro" id="IPR001387">
    <property type="entry name" value="Cro/C1-type_HTH"/>
</dbReference>
<evidence type="ECO:0000313" key="2">
    <source>
        <dbReference type="EMBL" id="GAI52857.1"/>
    </source>
</evidence>
<dbReference type="AlphaFoldDB" id="X1P959"/>
<reference evidence="2" key="1">
    <citation type="journal article" date="2014" name="Front. Microbiol.">
        <title>High frequency of phylogenetically diverse reductive dehalogenase-homologous genes in deep subseafloor sedimentary metagenomes.</title>
        <authorList>
            <person name="Kawai M."/>
            <person name="Futagami T."/>
            <person name="Toyoda A."/>
            <person name="Takaki Y."/>
            <person name="Nishi S."/>
            <person name="Hori S."/>
            <person name="Arai W."/>
            <person name="Tsubouchi T."/>
            <person name="Morono Y."/>
            <person name="Uchiyama I."/>
            <person name="Ito T."/>
            <person name="Fujiyama A."/>
            <person name="Inagaki F."/>
            <person name="Takami H."/>
        </authorList>
    </citation>
    <scope>NUCLEOTIDE SEQUENCE</scope>
    <source>
        <strain evidence="2">Expedition CK06-06</strain>
    </source>
</reference>
<evidence type="ECO:0000259" key="1">
    <source>
        <dbReference type="PROSITE" id="PS50943"/>
    </source>
</evidence>
<proteinExistence type="predicted"/>